<dbReference type="PANTHER" id="PTHR42923">
    <property type="entry name" value="PROTOPORPHYRINOGEN OXIDASE"/>
    <property type="match status" value="1"/>
</dbReference>
<dbReference type="GO" id="GO:0009507">
    <property type="term" value="C:chloroplast"/>
    <property type="evidence" value="ECO:0007669"/>
    <property type="project" value="UniProtKB-SubCell"/>
</dbReference>
<organism evidence="18 19">
    <name type="scientific">Chaetoceros tenuissimus</name>
    <dbReference type="NCBI Taxonomy" id="426638"/>
    <lineage>
        <taxon>Eukaryota</taxon>
        <taxon>Sar</taxon>
        <taxon>Stramenopiles</taxon>
        <taxon>Ochrophyta</taxon>
        <taxon>Bacillariophyta</taxon>
        <taxon>Coscinodiscophyceae</taxon>
        <taxon>Chaetocerotophycidae</taxon>
        <taxon>Chaetocerotales</taxon>
        <taxon>Chaetocerotaceae</taxon>
        <taxon>Chaetoceros</taxon>
    </lineage>
</organism>
<evidence type="ECO:0000256" key="1">
    <source>
        <dbReference type="ARBA" id="ARBA00001974"/>
    </source>
</evidence>
<dbReference type="Proteomes" id="UP001054902">
    <property type="component" value="Unassembled WGS sequence"/>
</dbReference>
<protein>
    <recommendedName>
        <fullName evidence="6">protoporphyrinogen oxidase</fullName>
        <ecNumber evidence="6">1.3.3.4</ecNumber>
    </recommendedName>
</protein>
<evidence type="ECO:0000256" key="13">
    <source>
        <dbReference type="ARBA" id="ARBA00023133"/>
    </source>
</evidence>
<evidence type="ECO:0000256" key="8">
    <source>
        <dbReference type="ARBA" id="ARBA00022630"/>
    </source>
</evidence>
<comment type="cofactor">
    <cofactor evidence="1">
        <name>FAD</name>
        <dbReference type="ChEBI" id="CHEBI:57692"/>
    </cofactor>
</comment>
<comment type="function">
    <text evidence="2">Catalyzes the 6-electron oxidation of protoporphyrinogen-IX to form protoporphyrin-IX.</text>
</comment>
<dbReference type="Gene3D" id="1.10.3110.10">
    <property type="entry name" value="protoporphyrinogen ix oxidase, domain 3"/>
    <property type="match status" value="1"/>
</dbReference>
<evidence type="ECO:0000256" key="15">
    <source>
        <dbReference type="ARBA" id="ARBA00047554"/>
    </source>
</evidence>
<evidence type="ECO:0000256" key="7">
    <source>
        <dbReference type="ARBA" id="ARBA00022528"/>
    </source>
</evidence>
<evidence type="ECO:0000256" key="5">
    <source>
        <dbReference type="ARBA" id="ARBA00010551"/>
    </source>
</evidence>
<dbReference type="SUPFAM" id="SSF51905">
    <property type="entry name" value="FAD/NAD(P)-binding domain"/>
    <property type="match status" value="1"/>
</dbReference>
<keyword evidence="8" id="KW-0285">Flavoprotein</keyword>
<evidence type="ECO:0000256" key="2">
    <source>
        <dbReference type="ARBA" id="ARBA00002600"/>
    </source>
</evidence>
<feature type="signal peptide" evidence="16">
    <location>
        <begin position="1"/>
        <end position="21"/>
    </location>
</feature>
<dbReference type="SUPFAM" id="SSF54373">
    <property type="entry name" value="FAD-linked reductases, C-terminal domain"/>
    <property type="match status" value="1"/>
</dbReference>
<evidence type="ECO:0000256" key="4">
    <source>
        <dbReference type="ARBA" id="ARBA00005073"/>
    </source>
</evidence>
<dbReference type="EC" id="1.3.3.4" evidence="6"/>
<gene>
    <name evidence="18" type="ORF">CTEN210_09457</name>
</gene>
<sequence>MKLSTASFILVSICSANSALAFSTPKSRFVSLQPLRATSVSEVDCIVVGGGISGSTLAHNIDYQSNGEVSVILTEARDYIGGNVKSHRTEDGFLWEEGPNSFATQPSIVRISHELGIDDQLVFANESLPPWVNHNGKLHPLPKGQGGKGPKGQLELVFGRNGVLKFALAGELLSWPGKIRAGIGAFLGHLPAPEGKEETIREWVTRILGEEVFLRCIDPFVSGVYAGNPETLSMSAALSKINRIENYAYNIEWNKYGAIFYGGLARQVELTKERKANPPSPEWVEFEYGNPGSYREGLSTLPKAIEKRLGDKVKTEWKLVGIDKAADNKDGYKYVATYETPEGIQKVQTKAIVSTIPAHALKGSVLENIMPGAKEIFNTIRSNVQRKGIYHPPVAAVTVAYPKSSFKDVELPNGFGNLQDLPGFGSLNPRTEGVRTLGTLWSSSLFPGRCPEDYNLLLNYIGGSRDVGIAELTDDEIVGEVDKGCRQVLLKPDAPPPKVVGMKVWPTAIPQYELGHLELMDKLQEIEKTIDGLWVCGNYRSGVAFPDCVTFGYDHAKVVIDHLKNAGKDAPVVMEEEAIAETATEEEVALDEEEEEVVVAAVEEDVEEDVVDISVPYDAAAKLAYEVSDMSMAYDDFKIKYEAEAVELVKSKQPSNEKEEEVVAAAVEEDVEEDVVDISVPYDAAAKLAYEVSDMSMAYDDFKIKYEAEAVELVKSKQPSNEKEEEVVAAAVEEDEEVVVDISVPYDAAAKLAYEASDKSMAYDDFKVKYDRSSRACKVKAAIK</sequence>
<dbReference type="EMBL" id="BLLK01000046">
    <property type="protein sequence ID" value="GFH52981.1"/>
    <property type="molecule type" value="Genomic_DNA"/>
</dbReference>
<evidence type="ECO:0000256" key="9">
    <source>
        <dbReference type="ARBA" id="ARBA00022640"/>
    </source>
</evidence>
<evidence type="ECO:0000313" key="19">
    <source>
        <dbReference type="Proteomes" id="UP001054902"/>
    </source>
</evidence>
<dbReference type="GO" id="GO:0006783">
    <property type="term" value="P:heme biosynthetic process"/>
    <property type="evidence" value="ECO:0007669"/>
    <property type="project" value="UniProtKB-KW"/>
</dbReference>
<keyword evidence="16" id="KW-0732">Signal</keyword>
<comment type="caution">
    <text evidence="18">The sequence shown here is derived from an EMBL/GenBank/DDBJ whole genome shotgun (WGS) entry which is preliminary data.</text>
</comment>
<name>A0AAD3H7D8_9STRA</name>
<dbReference type="NCBIfam" id="TIGR00562">
    <property type="entry name" value="proto_IX_ox"/>
    <property type="match status" value="1"/>
</dbReference>
<keyword evidence="9" id="KW-0934">Plastid</keyword>
<evidence type="ECO:0000256" key="14">
    <source>
        <dbReference type="ARBA" id="ARBA00023244"/>
    </source>
</evidence>
<reference evidence="18 19" key="1">
    <citation type="journal article" date="2021" name="Sci. Rep.">
        <title>The genome of the diatom Chaetoceros tenuissimus carries an ancient integrated fragment of an extant virus.</title>
        <authorList>
            <person name="Hongo Y."/>
            <person name="Kimura K."/>
            <person name="Takaki Y."/>
            <person name="Yoshida Y."/>
            <person name="Baba S."/>
            <person name="Kobayashi G."/>
            <person name="Nagasaki K."/>
            <person name="Hano T."/>
            <person name="Tomaru Y."/>
        </authorList>
    </citation>
    <scope>NUCLEOTIDE SEQUENCE [LARGE SCALE GENOMIC DNA]</scope>
    <source>
        <strain evidence="18 19">NIES-3715</strain>
    </source>
</reference>
<keyword evidence="14" id="KW-0627">Porphyrin biosynthesis</keyword>
<keyword evidence="11" id="KW-0809">Transit peptide</keyword>
<comment type="subcellular location">
    <subcellularLocation>
        <location evidence="3">Plastid</location>
        <location evidence="3">Chloroplast</location>
    </subcellularLocation>
</comment>
<accession>A0AAD3H7D8</accession>
<keyword evidence="13" id="KW-0350">Heme biosynthesis</keyword>
<evidence type="ECO:0000256" key="11">
    <source>
        <dbReference type="ARBA" id="ARBA00022946"/>
    </source>
</evidence>
<keyword evidence="19" id="KW-1185">Reference proteome</keyword>
<dbReference type="GO" id="GO:0004729">
    <property type="term" value="F:oxygen-dependent protoporphyrinogen oxidase activity"/>
    <property type="evidence" value="ECO:0007669"/>
    <property type="project" value="UniProtKB-EC"/>
</dbReference>
<feature type="domain" description="Amine oxidase" evidence="17">
    <location>
        <begin position="64"/>
        <end position="560"/>
    </location>
</feature>
<proteinExistence type="inferred from homology"/>
<dbReference type="InterPro" id="IPR004572">
    <property type="entry name" value="Protoporphyrinogen_oxidase"/>
</dbReference>
<evidence type="ECO:0000256" key="3">
    <source>
        <dbReference type="ARBA" id="ARBA00004229"/>
    </source>
</evidence>
<evidence type="ECO:0000259" key="17">
    <source>
        <dbReference type="Pfam" id="PF01593"/>
    </source>
</evidence>
<evidence type="ECO:0000313" key="18">
    <source>
        <dbReference type="EMBL" id="GFH52981.1"/>
    </source>
</evidence>
<dbReference type="InterPro" id="IPR002937">
    <property type="entry name" value="Amino_oxidase"/>
</dbReference>
<evidence type="ECO:0000256" key="12">
    <source>
        <dbReference type="ARBA" id="ARBA00023002"/>
    </source>
</evidence>
<keyword evidence="10" id="KW-0274">FAD</keyword>
<comment type="catalytic activity">
    <reaction evidence="15">
        <text>protoporphyrinogen IX + 3 O2 = protoporphyrin IX + 3 H2O2</text>
        <dbReference type="Rhea" id="RHEA:25576"/>
        <dbReference type="ChEBI" id="CHEBI:15379"/>
        <dbReference type="ChEBI" id="CHEBI:16240"/>
        <dbReference type="ChEBI" id="CHEBI:57306"/>
        <dbReference type="ChEBI" id="CHEBI:57307"/>
        <dbReference type="EC" id="1.3.3.4"/>
    </reaction>
</comment>
<dbReference type="FunFam" id="1.10.3110.10:FF:000002">
    <property type="entry name" value="Protoporphyrinogen oxidase"/>
    <property type="match status" value="1"/>
</dbReference>
<comment type="similarity">
    <text evidence="5">Belongs to the protoporphyrinogen/coproporphyrinogen oxidase family. Protoporphyrinogen oxidase subfamily.</text>
</comment>
<evidence type="ECO:0000256" key="6">
    <source>
        <dbReference type="ARBA" id="ARBA00012867"/>
    </source>
</evidence>
<dbReference type="Gene3D" id="3.50.50.60">
    <property type="entry name" value="FAD/NAD(P)-binding domain"/>
    <property type="match status" value="1"/>
</dbReference>
<dbReference type="Gene3D" id="3.90.660.20">
    <property type="entry name" value="Protoporphyrinogen oxidase, mitochondrial, domain 2"/>
    <property type="match status" value="1"/>
</dbReference>
<dbReference type="InterPro" id="IPR036188">
    <property type="entry name" value="FAD/NAD-bd_sf"/>
</dbReference>
<evidence type="ECO:0000256" key="16">
    <source>
        <dbReference type="SAM" id="SignalP"/>
    </source>
</evidence>
<comment type="pathway">
    <text evidence="4">Porphyrin-containing compound metabolism; protoporphyrin-IX biosynthesis; protoporphyrin-IX from protoporphyrinogen-IX: step 1/1.</text>
</comment>
<dbReference type="AlphaFoldDB" id="A0AAD3H7D8"/>
<dbReference type="InterPro" id="IPR050464">
    <property type="entry name" value="Zeta_carotene_desat/Oxidored"/>
</dbReference>
<keyword evidence="7" id="KW-0150">Chloroplast</keyword>
<feature type="chain" id="PRO_5042011259" description="protoporphyrinogen oxidase" evidence="16">
    <location>
        <begin position="22"/>
        <end position="784"/>
    </location>
</feature>
<keyword evidence="12" id="KW-0560">Oxidoreductase</keyword>
<evidence type="ECO:0000256" key="10">
    <source>
        <dbReference type="ARBA" id="ARBA00022827"/>
    </source>
</evidence>
<dbReference type="Pfam" id="PF01593">
    <property type="entry name" value="Amino_oxidase"/>
    <property type="match status" value="1"/>
</dbReference>
<dbReference type="PANTHER" id="PTHR42923:SF3">
    <property type="entry name" value="PROTOPORPHYRINOGEN OXIDASE"/>
    <property type="match status" value="1"/>
</dbReference>